<protein>
    <recommendedName>
        <fullName evidence="2">Beta-ketoacyl-[acyl-carrier-protein] synthase III N-terminal domain-containing protein</fullName>
    </recommendedName>
</protein>
<evidence type="ECO:0000259" key="2">
    <source>
        <dbReference type="Pfam" id="PF08545"/>
    </source>
</evidence>
<keyword evidence="4" id="KW-1185">Reference proteome</keyword>
<comment type="caution">
    <text evidence="3">The sequence shown here is derived from an EMBL/GenBank/DDBJ whole genome shotgun (WGS) entry which is preliminary data.</text>
</comment>
<dbReference type="GO" id="GO:0004315">
    <property type="term" value="F:3-oxoacyl-[acyl-carrier-protein] synthase activity"/>
    <property type="evidence" value="ECO:0007669"/>
    <property type="project" value="InterPro"/>
</dbReference>
<dbReference type="InterPro" id="IPR016039">
    <property type="entry name" value="Thiolase-like"/>
</dbReference>
<sequence length="305" mass="30951">MSAAYLNGCAAALGDLRRKVAELPEYVSEPPRPGAGFDTYRLARGGLSDLLRPALKDALAAAGTPPAAVDTVLFVTESLPGGEASQTAVAQLLGDLGMSHAYPLTLGLADCSTATAALTVAAALVGSGAARTVAVVSGDLVRTVLPGGRVLLGGSAVASDGAAAAVVSARRHGWEILGGARQVSYDLFGPGPAAHRLGAQLAAYQGLFENLWSATGLTPPEIAAVLPSNLAADTLRLFLGEVGFAPRQLYQDNVGRIAHCLGSDPLINLIDRTEAGTTRDAYPVVALLGSSAAHLAAVLLRAVED</sequence>
<dbReference type="GO" id="GO:0006633">
    <property type="term" value="P:fatty acid biosynthetic process"/>
    <property type="evidence" value="ECO:0007669"/>
    <property type="project" value="InterPro"/>
</dbReference>
<reference evidence="4" key="1">
    <citation type="submission" date="2015-09" db="EMBL/GenBank/DDBJ databases">
        <authorList>
            <person name="Graham D.E."/>
            <person name="Mahan K.M."/>
            <person name="Klingeman D.M."/>
            <person name="Fida T."/>
            <person name="Giannone R.J."/>
            <person name="Hettich R.L."/>
            <person name="Parry R.J."/>
            <person name="Spain J.C."/>
        </authorList>
    </citation>
    <scope>NUCLEOTIDE SEQUENCE [LARGE SCALE GENOMIC DNA]</scope>
    <source>
        <strain evidence="4">JCM 4701</strain>
    </source>
</reference>
<evidence type="ECO:0000313" key="3">
    <source>
        <dbReference type="EMBL" id="PNE40178.1"/>
    </source>
</evidence>
<dbReference type="Pfam" id="PF08545">
    <property type="entry name" value="ACP_syn_III"/>
    <property type="match status" value="1"/>
</dbReference>
<accession>A0A2N8PGP8</accession>
<dbReference type="InterPro" id="IPR013751">
    <property type="entry name" value="ACP_syn_III_N"/>
</dbReference>
<keyword evidence="1" id="KW-0963">Cytoplasm</keyword>
<feature type="domain" description="Beta-ketoacyl-[acyl-carrier-protein] synthase III N-terminal" evidence="2">
    <location>
        <begin position="109"/>
        <end position="177"/>
    </location>
</feature>
<dbReference type="AlphaFoldDB" id="A0A2N8PGP8"/>
<organism evidence="3 4">
    <name type="scientific">Streptomyces noursei</name>
    <name type="common">Streptomyces albulus</name>
    <dbReference type="NCBI Taxonomy" id="1971"/>
    <lineage>
        <taxon>Bacteria</taxon>
        <taxon>Bacillati</taxon>
        <taxon>Actinomycetota</taxon>
        <taxon>Actinomycetes</taxon>
        <taxon>Kitasatosporales</taxon>
        <taxon>Streptomycetaceae</taxon>
        <taxon>Streptomyces</taxon>
    </lineage>
</organism>
<proteinExistence type="predicted"/>
<dbReference type="Gene3D" id="3.40.47.10">
    <property type="match status" value="2"/>
</dbReference>
<dbReference type="Proteomes" id="UP000236047">
    <property type="component" value="Unassembled WGS sequence"/>
</dbReference>
<name>A0A2N8PGP8_STRNR</name>
<evidence type="ECO:0000313" key="4">
    <source>
        <dbReference type="Proteomes" id="UP000236047"/>
    </source>
</evidence>
<dbReference type="EMBL" id="LJSN01000002">
    <property type="protein sequence ID" value="PNE40178.1"/>
    <property type="molecule type" value="Genomic_DNA"/>
</dbReference>
<dbReference type="SUPFAM" id="SSF53901">
    <property type="entry name" value="Thiolase-like"/>
    <property type="match status" value="2"/>
</dbReference>
<dbReference type="RefSeq" id="WP_102922841.1">
    <property type="nucleotide sequence ID" value="NZ_LJSN01000002.1"/>
</dbReference>
<evidence type="ECO:0000256" key="1">
    <source>
        <dbReference type="ARBA" id="ARBA00022490"/>
    </source>
</evidence>
<gene>
    <name evidence="3" type="ORF">AOB60_04010</name>
</gene>